<name>A0ABT2IFE9_9FLAO</name>
<evidence type="ECO:0000313" key="1">
    <source>
        <dbReference type="EMBL" id="MCT2407366.1"/>
    </source>
</evidence>
<keyword evidence="2" id="KW-1185">Reference proteome</keyword>
<proteinExistence type="predicted"/>
<protein>
    <recommendedName>
        <fullName evidence="3">Right handed beta helix domain-containing protein</fullName>
    </recommendedName>
</protein>
<dbReference type="CDD" id="cd19958">
    <property type="entry name" value="pyocin_knob"/>
    <property type="match status" value="1"/>
</dbReference>
<evidence type="ECO:0008006" key="3">
    <source>
        <dbReference type="Google" id="ProtNLM"/>
    </source>
</evidence>
<dbReference type="RefSeq" id="WP_259828482.1">
    <property type="nucleotide sequence ID" value="NZ_JANZQH010000003.1"/>
</dbReference>
<evidence type="ECO:0000313" key="2">
    <source>
        <dbReference type="Proteomes" id="UP001142057"/>
    </source>
</evidence>
<gene>
    <name evidence="1" type="ORF">NZD88_07400</name>
</gene>
<dbReference type="EMBL" id="JANZQH010000003">
    <property type="protein sequence ID" value="MCT2407366.1"/>
    <property type="molecule type" value="Genomic_DNA"/>
</dbReference>
<comment type="caution">
    <text evidence="1">The sequence shown here is derived from an EMBL/GenBank/DDBJ whole genome shotgun (WGS) entry which is preliminary data.</text>
</comment>
<dbReference type="Proteomes" id="UP001142057">
    <property type="component" value="Unassembled WGS sequence"/>
</dbReference>
<accession>A0ABT2IFE9</accession>
<organism evidence="1 2">
    <name type="scientific">Chryseobacterium pyrolae</name>
    <dbReference type="NCBI Taxonomy" id="2987481"/>
    <lineage>
        <taxon>Bacteria</taxon>
        <taxon>Pseudomonadati</taxon>
        <taxon>Bacteroidota</taxon>
        <taxon>Flavobacteriia</taxon>
        <taxon>Flavobacteriales</taxon>
        <taxon>Weeksellaceae</taxon>
        <taxon>Chryseobacterium group</taxon>
        <taxon>Chryseobacterium</taxon>
    </lineage>
</organism>
<sequence>MAVLLHENGKEGIYKDTTDWADGTVMQDSLADGFFYLKLGDKYFENVETCVKLTTFGGDKKGILDSSAALQRAIKFCIDAKKDLIIDGNFRIDNTINIDRIVDGIKSRNWFKIIGGELKTSNNIPLFSSSLANEIEIKDSQGNVINIRYQPISQLIKFIGVNFTSNVENSFVFDDNKFLRCSFVGCSFVGIKMLEANDDYLQTLYFQSCNIRDWKGTWLKANKGCYDIRFNQVMAEQGESFIEAYEYPGLDKVQLFVQSSVIEGLSGFGVNFKGSSILNVRDCYFEGNKKGDIITDNPNIIVADEGVNIVDNFFGPSGDNSIDNTGIGYYHVVLNELFSGCIRGNNCPDGNKNLIFFKSIKCNVEYGQNVGDSNINYHSKRARYFYGNIVPTAGHNGEVVFFDEDIAVGSVIWNTASNKDNNWIGAICIERGTYATAKWKKFGTYTSPVTISKNYIDGSENLNSYTETGIFFVTLPSDFTPGVNYPVNEIGMLEVYDSEDSATGNIHQEYTTIISNKKYVRSYYGYGGVWSDWELINRKAEKLTSNIPSIPSDNYDKQDLIATNARLEDLIKKLNASGILKS</sequence>
<reference evidence="1" key="1">
    <citation type="submission" date="2022-08" db="EMBL/GenBank/DDBJ databases">
        <title>Chryseobacterium antibioticum,isolated from the rhizosphere soil of Pyrola in Tibet.</title>
        <authorList>
            <person name="Kan Y."/>
        </authorList>
    </citation>
    <scope>NUCLEOTIDE SEQUENCE</scope>
    <source>
        <strain evidence="1">Pc2-12</strain>
    </source>
</reference>